<evidence type="ECO:0000313" key="3">
    <source>
        <dbReference type="EMBL" id="EQD25763.1"/>
    </source>
</evidence>
<dbReference type="EMBL" id="AUZY01013235">
    <property type="protein sequence ID" value="EQD25763.1"/>
    <property type="molecule type" value="Genomic_DNA"/>
</dbReference>
<dbReference type="SUPFAM" id="SSF54791">
    <property type="entry name" value="Eukaryotic type KH-domain (KH-domain type I)"/>
    <property type="match status" value="2"/>
</dbReference>
<dbReference type="AlphaFoldDB" id="T0XXW0"/>
<accession>T0XXW0</accession>
<dbReference type="InterPro" id="IPR004087">
    <property type="entry name" value="KH_dom"/>
</dbReference>
<dbReference type="PROSITE" id="PS50084">
    <property type="entry name" value="KH_TYPE_1"/>
    <property type="match status" value="1"/>
</dbReference>
<keyword evidence="1" id="KW-0694">RNA-binding</keyword>
<dbReference type="GO" id="GO:0003723">
    <property type="term" value="F:RNA binding"/>
    <property type="evidence" value="ECO:0007669"/>
    <property type="project" value="UniProtKB-KW"/>
</dbReference>
<dbReference type="Pfam" id="PF00013">
    <property type="entry name" value="KH_1"/>
    <property type="match status" value="1"/>
</dbReference>
<proteinExistence type="predicted"/>
<dbReference type="PANTHER" id="PTHR12826">
    <property type="entry name" value="RIBONUCLEASE Y"/>
    <property type="match status" value="1"/>
</dbReference>
<reference evidence="3" key="2">
    <citation type="journal article" date="2014" name="ISME J.">
        <title>Microbial stratification in low pH oxic and suboxic macroscopic growths along an acid mine drainage.</title>
        <authorList>
            <person name="Mendez-Garcia C."/>
            <person name="Mesa V."/>
            <person name="Sprenger R.R."/>
            <person name="Richter M."/>
            <person name="Diez M.S."/>
            <person name="Solano J."/>
            <person name="Bargiela R."/>
            <person name="Golyshina O.V."/>
            <person name="Manteca A."/>
            <person name="Ramos J.L."/>
            <person name="Gallego J.R."/>
            <person name="Llorente I."/>
            <person name="Martins Dos Santos V.A."/>
            <person name="Jensen O.N."/>
            <person name="Pelaez A.I."/>
            <person name="Sanchez J."/>
            <person name="Ferrer M."/>
        </authorList>
    </citation>
    <scope>NUCLEOTIDE SEQUENCE</scope>
</reference>
<evidence type="ECO:0000259" key="2">
    <source>
        <dbReference type="SMART" id="SM00322"/>
    </source>
</evidence>
<dbReference type="NCBIfam" id="TIGR03665">
    <property type="entry name" value="arCOG04150"/>
    <property type="match status" value="1"/>
</dbReference>
<dbReference type="InterPro" id="IPR055211">
    <property type="entry name" value="KH_PNO1_2nd"/>
</dbReference>
<name>T0XXW0_9ZZZZ</name>
<dbReference type="Pfam" id="PF22891">
    <property type="entry name" value="KH_PNO1_2nd"/>
    <property type="match status" value="1"/>
</dbReference>
<gene>
    <name evidence="3" type="ORF">B1B_19690</name>
</gene>
<comment type="caution">
    <text evidence="3">The sequence shown here is derived from an EMBL/GenBank/DDBJ whole genome shotgun (WGS) entry which is preliminary data.</text>
</comment>
<dbReference type="PANTHER" id="PTHR12826:SF13">
    <property type="entry name" value="RNA-BINDING PROTEIN PNO1"/>
    <property type="match status" value="1"/>
</dbReference>
<dbReference type="InterPro" id="IPR004088">
    <property type="entry name" value="KH_dom_type_1"/>
</dbReference>
<sequence>MTVVHVRIPEERLPVLIGTGGAVKRALESRSGTTVEIDPEDQTIRISAPPGGDPIGVLKARDVAVAVGRGFSPERAFRLLREDTYLTVVSMKEASGKQTKEAMRRLRARLIGTSGRARSRMEELSGCSLSIYGASVALIGTAEQLERGPGGSRCCCGGANIPPSSDTSTGLAGRRS</sequence>
<evidence type="ECO:0000256" key="1">
    <source>
        <dbReference type="ARBA" id="ARBA00022884"/>
    </source>
</evidence>
<protein>
    <submittedName>
        <fullName evidence="3">RNA-processing protein</fullName>
    </submittedName>
</protein>
<organism evidence="3">
    <name type="scientific">mine drainage metagenome</name>
    <dbReference type="NCBI Taxonomy" id="410659"/>
    <lineage>
        <taxon>unclassified sequences</taxon>
        <taxon>metagenomes</taxon>
        <taxon>ecological metagenomes</taxon>
    </lineage>
</organism>
<reference evidence="3" key="1">
    <citation type="submission" date="2013-08" db="EMBL/GenBank/DDBJ databases">
        <authorList>
            <person name="Mendez C."/>
            <person name="Richter M."/>
            <person name="Ferrer M."/>
            <person name="Sanchez J."/>
        </authorList>
    </citation>
    <scope>NUCLEOTIDE SEQUENCE</scope>
</reference>
<dbReference type="SMART" id="SM00322">
    <property type="entry name" value="KH"/>
    <property type="match status" value="1"/>
</dbReference>
<feature type="domain" description="K Homology" evidence="2">
    <location>
        <begin position="2"/>
        <end position="69"/>
    </location>
</feature>
<dbReference type="InterPro" id="IPR019964">
    <property type="entry name" value="KH_domain_protein_archaea"/>
</dbReference>
<dbReference type="InterPro" id="IPR036612">
    <property type="entry name" value="KH_dom_type_1_sf"/>
</dbReference>
<dbReference type="Gene3D" id="3.30.1370.10">
    <property type="entry name" value="K Homology domain, type 1"/>
    <property type="match status" value="2"/>
</dbReference>